<evidence type="ECO:0000313" key="2">
    <source>
        <dbReference type="Ensembl" id="ENSAMXP00005002448.1"/>
    </source>
</evidence>
<accession>A0A8B9GYU7</accession>
<evidence type="ECO:0008006" key="4">
    <source>
        <dbReference type="Google" id="ProtNLM"/>
    </source>
</evidence>
<organism evidence="2 3">
    <name type="scientific">Astyanax mexicanus</name>
    <name type="common">Blind cave fish</name>
    <name type="synonym">Astyanax fasciatus mexicanus</name>
    <dbReference type="NCBI Taxonomy" id="7994"/>
    <lineage>
        <taxon>Eukaryota</taxon>
        <taxon>Metazoa</taxon>
        <taxon>Chordata</taxon>
        <taxon>Craniata</taxon>
        <taxon>Vertebrata</taxon>
        <taxon>Euteleostomi</taxon>
        <taxon>Actinopterygii</taxon>
        <taxon>Neopterygii</taxon>
        <taxon>Teleostei</taxon>
        <taxon>Ostariophysi</taxon>
        <taxon>Characiformes</taxon>
        <taxon>Characoidei</taxon>
        <taxon>Acestrorhamphidae</taxon>
        <taxon>Acestrorhamphinae</taxon>
        <taxon>Astyanax</taxon>
    </lineage>
</organism>
<protein>
    <recommendedName>
        <fullName evidence="4">MULE transposase domain-containing protein</fullName>
    </recommendedName>
</protein>
<proteinExistence type="predicted"/>
<keyword evidence="1" id="KW-1133">Transmembrane helix</keyword>
<dbReference type="AlphaFoldDB" id="A0A8B9GYU7"/>
<evidence type="ECO:0000256" key="1">
    <source>
        <dbReference type="SAM" id="Phobius"/>
    </source>
</evidence>
<name>A0A8B9GYU7_ASTMX</name>
<feature type="transmembrane region" description="Helical" evidence="1">
    <location>
        <begin position="81"/>
        <end position="99"/>
    </location>
</feature>
<reference evidence="2" key="1">
    <citation type="submission" date="2025-08" db="UniProtKB">
        <authorList>
            <consortium name="Ensembl"/>
        </authorList>
    </citation>
    <scope>IDENTIFICATION</scope>
</reference>
<sequence>MVDRDMKEIKAIKAVFPNTSVLLCWFHVLQAVHRWLMRQEGGNLRDPSLRKTVIRGMVSLKQCNMVCLEKKILQRTKYKHVFFRIVWFYVSQVFCMTVKQDYKIDMITYKAYVTNGL</sequence>
<dbReference type="Ensembl" id="ENSAMXT00005002730.1">
    <property type="protein sequence ID" value="ENSAMXP00005002448.1"/>
    <property type="gene ID" value="ENSAMXG00005001374.1"/>
</dbReference>
<dbReference type="Proteomes" id="UP000694621">
    <property type="component" value="Unplaced"/>
</dbReference>
<evidence type="ECO:0000313" key="3">
    <source>
        <dbReference type="Proteomes" id="UP000694621"/>
    </source>
</evidence>
<keyword evidence="1" id="KW-0812">Transmembrane</keyword>
<keyword evidence="1" id="KW-0472">Membrane</keyword>